<keyword evidence="3" id="KW-0970">Cilium biogenesis/degradation</keyword>
<evidence type="ECO:0000256" key="3">
    <source>
        <dbReference type="ARBA" id="ARBA00022794"/>
    </source>
</evidence>
<comment type="subcellular location">
    <subcellularLocation>
        <location evidence="4">Dynein axonemal particle</location>
    </subcellularLocation>
</comment>
<keyword evidence="8" id="KW-1185">Reference proteome</keyword>
<dbReference type="InterPro" id="IPR028235">
    <property type="entry name" value="DNAAF3_C"/>
</dbReference>
<dbReference type="GO" id="GO:0070286">
    <property type="term" value="P:axonemal dynein complex assembly"/>
    <property type="evidence" value="ECO:0007669"/>
    <property type="project" value="InterPro"/>
</dbReference>
<protein>
    <recommendedName>
        <fullName evidence="9">Dynein assembly factor 3, axonemal homolog</fullName>
    </recommendedName>
</protein>
<dbReference type="InterPro" id="IPR039304">
    <property type="entry name" value="DNAAF3"/>
</dbReference>
<evidence type="ECO:0000313" key="8">
    <source>
        <dbReference type="Proteomes" id="UP000092462"/>
    </source>
</evidence>
<evidence type="ECO:0000256" key="1">
    <source>
        <dbReference type="ARBA" id="ARBA00010449"/>
    </source>
</evidence>
<dbReference type="GO" id="GO:0120293">
    <property type="term" value="C:dynein axonemal particle"/>
    <property type="evidence" value="ECO:0007669"/>
    <property type="project" value="UniProtKB-SubCell"/>
</dbReference>
<dbReference type="Proteomes" id="UP000092462">
    <property type="component" value="Unassembled WGS sequence"/>
</dbReference>
<evidence type="ECO:0008006" key="9">
    <source>
        <dbReference type="Google" id="ProtNLM"/>
    </source>
</evidence>
<dbReference type="PANTHER" id="PTHR22118:SF14">
    <property type="entry name" value="DYNEIN AXONEMAL ASSEMBLY FACTOR 3"/>
    <property type="match status" value="1"/>
</dbReference>
<name>A0A1B0DLU5_PHLPP</name>
<sequence>MFWGWSEVVNLIEKWQQYNKDEPLPKNFNILLFGPGDLRHILTILAKCCTFPEDVKIQIYLLDSCMEHVARTLQLLTVALESEKVLSLRGKTHLFMDIFGNSYLRPSSVNYIRGRSKFLIKIVTDCEFAKENLPMVDLGRLKYRERDELEATFSFWINNGIPFEIKKQWDRRLRGQLGVRYDYRKGAFDWDLQMQLRDRGAGQICPQEYNQFRETGIGFVFPEFEQSVPNKTLAVKVNLRNTWAYLGDMSVGPFVSFGIACADEKILKSQHGVNDYRATDVTERNLREIFFEMQKKERYIQSPGDCHRFGAATFETRDILPLSGADGSLSIRDNSETLLNFKNISLTFLSPEDIARTLEQNEFHEIFSVIFIGNNFFSVFSERFLQTLTPNGIIGFETRRYTTFRKDKVIEFTGQIKDFSNKASLKSLNSSSINQQYSILFYKKE</sequence>
<evidence type="ECO:0000313" key="7">
    <source>
        <dbReference type="EnsemblMetazoa" id="PPAI009335-PA"/>
    </source>
</evidence>
<dbReference type="Pfam" id="PF14740">
    <property type="entry name" value="DUF4471"/>
    <property type="match status" value="1"/>
</dbReference>
<proteinExistence type="inferred from homology"/>
<dbReference type="EnsemblMetazoa" id="PPAI009335-RA">
    <property type="protein sequence ID" value="PPAI009335-PA"/>
    <property type="gene ID" value="PPAI009335"/>
</dbReference>
<evidence type="ECO:0000259" key="6">
    <source>
        <dbReference type="Pfam" id="PF14740"/>
    </source>
</evidence>
<dbReference type="Pfam" id="PF14737">
    <property type="entry name" value="DUF4470"/>
    <property type="match status" value="1"/>
</dbReference>
<dbReference type="AlphaFoldDB" id="A0A1B0DLU5"/>
<feature type="domain" description="Dynein assembly factor 3 C-terminal" evidence="6">
    <location>
        <begin position="137"/>
        <end position="427"/>
    </location>
</feature>
<accession>A0A1B0DLU5</accession>
<dbReference type="PANTHER" id="PTHR22118">
    <property type="entry name" value="DYNEIN ASSEMBLY FACTOR 3, AXONEMAL"/>
    <property type="match status" value="1"/>
</dbReference>
<comment type="similarity">
    <text evidence="1">Belongs to the DNAAF3 family.</text>
</comment>
<organism evidence="7 8">
    <name type="scientific">Phlebotomus papatasi</name>
    <name type="common">Sandfly</name>
    <dbReference type="NCBI Taxonomy" id="29031"/>
    <lineage>
        <taxon>Eukaryota</taxon>
        <taxon>Metazoa</taxon>
        <taxon>Ecdysozoa</taxon>
        <taxon>Arthropoda</taxon>
        <taxon>Hexapoda</taxon>
        <taxon>Insecta</taxon>
        <taxon>Pterygota</taxon>
        <taxon>Neoptera</taxon>
        <taxon>Endopterygota</taxon>
        <taxon>Diptera</taxon>
        <taxon>Nematocera</taxon>
        <taxon>Psychodoidea</taxon>
        <taxon>Psychodidae</taxon>
        <taxon>Phlebotomus</taxon>
        <taxon>Phlebotomus</taxon>
    </lineage>
</organism>
<evidence type="ECO:0000256" key="4">
    <source>
        <dbReference type="ARBA" id="ARBA00024190"/>
    </source>
</evidence>
<dbReference type="VEuPathDB" id="VectorBase:PPAPM1_003511"/>
<dbReference type="InterPro" id="IPR027974">
    <property type="entry name" value="DUF4470"/>
</dbReference>
<evidence type="ECO:0000259" key="5">
    <source>
        <dbReference type="Pfam" id="PF14737"/>
    </source>
</evidence>
<dbReference type="GO" id="GO:0044458">
    <property type="term" value="P:motile cilium assembly"/>
    <property type="evidence" value="ECO:0007669"/>
    <property type="project" value="TreeGrafter"/>
</dbReference>
<reference evidence="7" key="1">
    <citation type="submission" date="2022-08" db="UniProtKB">
        <authorList>
            <consortium name="EnsemblMetazoa"/>
        </authorList>
    </citation>
    <scope>IDENTIFICATION</scope>
    <source>
        <strain evidence="7">Israel</strain>
    </source>
</reference>
<feature type="domain" description="DUF4470" evidence="5">
    <location>
        <begin position="2"/>
        <end position="104"/>
    </location>
</feature>
<dbReference type="VEuPathDB" id="VectorBase:PPAI009335"/>
<keyword evidence="2" id="KW-0963">Cytoplasm</keyword>
<dbReference type="EMBL" id="AJVK01036678">
    <property type="status" value="NOT_ANNOTATED_CDS"/>
    <property type="molecule type" value="Genomic_DNA"/>
</dbReference>
<evidence type="ECO:0000256" key="2">
    <source>
        <dbReference type="ARBA" id="ARBA00022490"/>
    </source>
</evidence>